<evidence type="ECO:0000313" key="8">
    <source>
        <dbReference type="Proteomes" id="UP001286313"/>
    </source>
</evidence>
<feature type="repeat" description="CSPG" evidence="4">
    <location>
        <begin position="859"/>
        <end position="956"/>
    </location>
</feature>
<feature type="repeat" description="CSPG" evidence="4">
    <location>
        <begin position="506"/>
        <end position="621"/>
    </location>
</feature>
<feature type="region of interest" description="Disordered" evidence="5">
    <location>
        <begin position="1524"/>
        <end position="1591"/>
    </location>
</feature>
<feature type="repeat" description="CSPG" evidence="4">
    <location>
        <begin position="982"/>
        <end position="1086"/>
    </location>
</feature>
<feature type="repeat" description="CSPG" evidence="4">
    <location>
        <begin position="1115"/>
        <end position="1207"/>
    </location>
</feature>
<evidence type="ECO:0000313" key="7">
    <source>
        <dbReference type="EMBL" id="KAK3881555.1"/>
    </source>
</evidence>
<dbReference type="InterPro" id="IPR051561">
    <property type="entry name" value="FRAS1_ECM"/>
</dbReference>
<gene>
    <name evidence="7" type="ORF">Pcinc_014009</name>
</gene>
<keyword evidence="6" id="KW-1133">Transmembrane helix</keyword>
<feature type="compositionally biased region" description="Basic residues" evidence="5">
    <location>
        <begin position="1575"/>
        <end position="1586"/>
    </location>
</feature>
<evidence type="ECO:0000256" key="5">
    <source>
        <dbReference type="SAM" id="MobiDB-lite"/>
    </source>
</evidence>
<keyword evidence="1" id="KW-0732">Signal</keyword>
<dbReference type="GO" id="GO:0009653">
    <property type="term" value="P:anatomical structure morphogenesis"/>
    <property type="evidence" value="ECO:0007669"/>
    <property type="project" value="TreeGrafter"/>
</dbReference>
<dbReference type="EMBL" id="JAWQEG010001203">
    <property type="protein sequence ID" value="KAK3881555.1"/>
    <property type="molecule type" value="Genomic_DNA"/>
</dbReference>
<keyword evidence="8" id="KW-1185">Reference proteome</keyword>
<feature type="repeat" description="CSPG" evidence="4">
    <location>
        <begin position="45"/>
        <end position="146"/>
    </location>
</feature>
<evidence type="ECO:0000256" key="2">
    <source>
        <dbReference type="ARBA" id="ARBA00022737"/>
    </source>
</evidence>
<evidence type="ECO:0008006" key="9">
    <source>
        <dbReference type="Google" id="ProtNLM"/>
    </source>
</evidence>
<keyword evidence="6" id="KW-0812">Transmembrane</keyword>
<dbReference type="Pfam" id="PF16184">
    <property type="entry name" value="Cadherin_3"/>
    <property type="match status" value="11"/>
</dbReference>
<reference evidence="7" key="1">
    <citation type="submission" date="2023-10" db="EMBL/GenBank/DDBJ databases">
        <title>Genome assemblies of two species of porcelain crab, Petrolisthes cinctipes and Petrolisthes manimaculis (Anomura: Porcellanidae).</title>
        <authorList>
            <person name="Angst P."/>
        </authorList>
    </citation>
    <scope>NUCLEOTIDE SEQUENCE</scope>
    <source>
        <strain evidence="7">PB745_01</strain>
        <tissue evidence="7">Gill</tissue>
    </source>
</reference>
<keyword evidence="2" id="KW-0677">Repeat</keyword>
<feature type="repeat" description="CSPG" evidence="4">
    <location>
        <begin position="638"/>
        <end position="730"/>
    </location>
</feature>
<evidence type="ECO:0000256" key="6">
    <source>
        <dbReference type="SAM" id="Phobius"/>
    </source>
</evidence>
<dbReference type="PANTHER" id="PTHR45739">
    <property type="entry name" value="MATRIX PROTEIN, PUTATIVE-RELATED"/>
    <property type="match status" value="1"/>
</dbReference>
<proteinExistence type="predicted"/>
<feature type="repeat" description="CSPG" evidence="4">
    <location>
        <begin position="163"/>
        <end position="260"/>
    </location>
</feature>
<keyword evidence="6" id="KW-0472">Membrane</keyword>
<protein>
    <recommendedName>
        <fullName evidence="9">Chondroitin sulfate proteoglycan 4</fullName>
    </recommendedName>
</protein>
<dbReference type="PANTHER" id="PTHR45739:SF12">
    <property type="entry name" value="CHONDROITIN SULFATE PROTEOGLYCAN 4-LIKE ISOFORM X2"/>
    <property type="match status" value="1"/>
</dbReference>
<evidence type="ECO:0000256" key="1">
    <source>
        <dbReference type="ARBA" id="ARBA00022729"/>
    </source>
</evidence>
<feature type="repeat" description="CSPG" evidence="4">
    <location>
        <begin position="393"/>
        <end position="484"/>
    </location>
</feature>
<feature type="transmembrane region" description="Helical" evidence="6">
    <location>
        <begin position="1496"/>
        <end position="1520"/>
    </location>
</feature>
<dbReference type="InterPro" id="IPR039005">
    <property type="entry name" value="CSPG_rpt"/>
</dbReference>
<keyword evidence="3" id="KW-0325">Glycoprotein</keyword>
<evidence type="ECO:0000256" key="4">
    <source>
        <dbReference type="PROSITE-ProRule" id="PRU01201"/>
    </source>
</evidence>
<accession>A0AAE1FXR5</accession>
<dbReference type="PROSITE" id="PS51854">
    <property type="entry name" value="CSPG"/>
    <property type="match status" value="9"/>
</dbReference>
<name>A0AAE1FXR5_PETCI</name>
<feature type="repeat" description="CSPG" evidence="4">
    <location>
        <begin position="752"/>
        <end position="842"/>
    </location>
</feature>
<organism evidence="7 8">
    <name type="scientific">Petrolisthes cinctipes</name>
    <name type="common">Flat porcelain crab</name>
    <dbReference type="NCBI Taxonomy" id="88211"/>
    <lineage>
        <taxon>Eukaryota</taxon>
        <taxon>Metazoa</taxon>
        <taxon>Ecdysozoa</taxon>
        <taxon>Arthropoda</taxon>
        <taxon>Crustacea</taxon>
        <taxon>Multicrustacea</taxon>
        <taxon>Malacostraca</taxon>
        <taxon>Eumalacostraca</taxon>
        <taxon>Eucarida</taxon>
        <taxon>Decapoda</taxon>
        <taxon>Pleocyemata</taxon>
        <taxon>Anomura</taxon>
        <taxon>Galatheoidea</taxon>
        <taxon>Porcellanidae</taxon>
        <taxon>Petrolisthes</taxon>
    </lineage>
</organism>
<dbReference type="Proteomes" id="UP001286313">
    <property type="component" value="Unassembled WGS sequence"/>
</dbReference>
<sequence>MEKDKIRYKHISKEPREDEFGFRLFCGDQKFQSDYTFRITFVSITIDVVRNSELLIDRIQESFISESFLQSETRPDSSPSSNIMYKIISPPLYGAIFLSSGDLTHHKQLSKGSTFSQEDIAKGRIKYKLHRKSYSALRDSFQFQVSSNGRSSDFHTFNIRHTPPPVDANIVVERLDVQEGTSEKITDKYLNIEVKNIRNIVFNVTSPPKHGLINFIDESLIIPQRINTTFFTSQEIKSGSLVYQHDGSETPKDRFHFVALAEDPDVDFQYVGLMHFRIIMINDNNPIRVMEKVLNVVTNSERLVTSSDLLYIDPDIDTPPTQIQYTRRKIPNGEFYNVEDTTNPIYLFTQDDIDRRRIMFHHEGPSYGKAVISVTDGQLSSTGVLEIVASEPFIEIVNNSGIIVPRGQQALISNYNLSVETNMNAWGPAILFQVTTQPRYGHLERQGRQGNADQFTEEDLQTGRLTYINKGDPSFKDEFRFQTLIGETTTDGIFEIKVYPESYWEPLVVLNNATVQVEEGSRVTIDQAALNIMHPNIAPSDITYIIVQRPQNGFLHIELGQTAPPYSSSSSASSRSEFEDEASHLKQEVSVFDQALINEGRVQYIESGTNVTSDHFMFDVTNGISSLSRLVFTIQVIPKTIYLSVGLVEVEEGSSSPITQEVVTVLTEYYTDKIGQYIVAEQPSAGHLQLSARPGRRVEAFTHQQLISGLISYVHDGSERLEDEFSLVAVSGVRQSAPAQVIVRVRGLNDEAPFVINNTGIILWEGNTVQLTSAHLAVMDRDTSPENLTISVATPDSGFLAMSSNLTHPVSSFTQADMDAGRVYFIHTGGLSGMFRWEASDHIHGTGSHVFTVTAKELHLSLKQNRELFVFPMMQQPLSPSVLLSLTNDNDHRRSILYLVRQPPTLGQLLIEEAGGVRLPVENFTQGHINESRIIFEHTKPFSELSASDMFVFDVESPFAEPIRDQEFHIEVSVASPQGGGLERYLGLASLVVAEGGQATVRQDNLNLSAVVEFIDGYPGASSTDRLSPRLVTTVTTVPIHGTFTLRKRNLTEGFTFSVRDVERGRVRYEHDHSDTLSDSLGFKVALAGNGSSPDILLFNGSLNVSVTPVNDQPFTLVTAAPVLKVVHRQNAVITNQSLLTTDPDNLPSEITYELMSAPDHGRLLLAENFSVAVQSFSQEDVNAGRVLYAHDGTNGSARFYFKVSDGRHNPKYTVFTIEVEPLSLSLVNHTVIPLRQTTTVTYLSPQNLAAETNGNYNHIFYNVTRIPKFGRLYMNDQVVHTFGQVNIDKGEVLYMQTELREPADNFQVDIWTWEASVRNVEVRVVVTPLVESKPLTASVGTRTRLTLNHLDASHLASTTGSNPIYEVKKRPRFGKIKKITRRVRRSGRSHEVKEFTHEEIRAGVIYYVARNLNVKKDEPLHDAFHYVLKVPAPGVQPAEGTLRLTLVEANADIDKGAEPPRHLKPDLPPSVHLGPEVTNRDSAGAGVFFGIPEDYLVVVAAAVVALVAIIAIIVVARCATRRRHTDKRSDVGMEVEVASLPPPLPSDSRPNSFMTDDMSELECRGSDLPSSPRPGRHLLHHHHHNGGSTGLGLAAHLTDSEASWPHDVSREVSPAVPQCKVTPLCSDTAPHEPPYDPHLAGYPYGIDTQQAEEWGLYEKHQPRTTNPMLRKNQYWV</sequence>
<comment type="caution">
    <text evidence="7">The sequence shown here is derived from an EMBL/GenBank/DDBJ whole genome shotgun (WGS) entry which is preliminary data.</text>
</comment>
<evidence type="ECO:0000256" key="3">
    <source>
        <dbReference type="ARBA" id="ARBA00023180"/>
    </source>
</evidence>